<dbReference type="Pfam" id="PF07963">
    <property type="entry name" value="N_methyl"/>
    <property type="match status" value="1"/>
</dbReference>
<dbReference type="Proteomes" id="UP000178393">
    <property type="component" value="Unassembled WGS sequence"/>
</dbReference>
<protein>
    <recommendedName>
        <fullName evidence="4">Prepilin-type N-terminal cleavage/methylation domain-containing protein</fullName>
    </recommendedName>
</protein>
<dbReference type="SUPFAM" id="SSF54523">
    <property type="entry name" value="Pili subunits"/>
    <property type="match status" value="1"/>
</dbReference>
<dbReference type="EMBL" id="MFBH01000009">
    <property type="protein sequence ID" value="OGE00412.1"/>
    <property type="molecule type" value="Genomic_DNA"/>
</dbReference>
<accession>A0A1F5H8L1</accession>
<evidence type="ECO:0000256" key="1">
    <source>
        <dbReference type="SAM" id="Phobius"/>
    </source>
</evidence>
<evidence type="ECO:0008006" key="4">
    <source>
        <dbReference type="Google" id="ProtNLM"/>
    </source>
</evidence>
<dbReference type="AlphaFoldDB" id="A0A1F5H8L1"/>
<keyword evidence="1" id="KW-0472">Membrane</keyword>
<reference evidence="2 3" key="1">
    <citation type="journal article" date="2016" name="Nat. Commun.">
        <title>Thousands of microbial genomes shed light on interconnected biogeochemical processes in an aquifer system.</title>
        <authorList>
            <person name="Anantharaman K."/>
            <person name="Brown C.T."/>
            <person name="Hug L.A."/>
            <person name="Sharon I."/>
            <person name="Castelle C.J."/>
            <person name="Probst A.J."/>
            <person name="Thomas B.C."/>
            <person name="Singh A."/>
            <person name="Wilkins M.J."/>
            <person name="Karaoz U."/>
            <person name="Brodie E.L."/>
            <person name="Williams K.H."/>
            <person name="Hubbard S.S."/>
            <person name="Banfield J.F."/>
        </authorList>
    </citation>
    <scope>NUCLEOTIDE SEQUENCE [LARGE SCALE GENOMIC DNA]</scope>
</reference>
<comment type="caution">
    <text evidence="2">The sequence shown here is derived from an EMBL/GenBank/DDBJ whole genome shotgun (WGS) entry which is preliminary data.</text>
</comment>
<dbReference type="PROSITE" id="PS00409">
    <property type="entry name" value="PROKAR_NTER_METHYL"/>
    <property type="match status" value="1"/>
</dbReference>
<name>A0A1F5H8L1_9BACT</name>
<gene>
    <name evidence="2" type="ORF">A2W45_00615</name>
</gene>
<dbReference type="InterPro" id="IPR045584">
    <property type="entry name" value="Pilin-like"/>
</dbReference>
<feature type="transmembrane region" description="Helical" evidence="1">
    <location>
        <begin position="36"/>
        <end position="57"/>
    </location>
</feature>
<organism evidence="2 3">
    <name type="scientific">Candidatus Curtissbacteria bacterium RIFCSPHIGHO2_12_41_11</name>
    <dbReference type="NCBI Taxonomy" id="1797718"/>
    <lineage>
        <taxon>Bacteria</taxon>
        <taxon>Candidatus Curtissiibacteriota</taxon>
    </lineage>
</organism>
<proteinExistence type="predicted"/>
<evidence type="ECO:0000313" key="2">
    <source>
        <dbReference type="EMBL" id="OGE00412.1"/>
    </source>
</evidence>
<sequence>MPFHKVSSIWYLVSGIKYTKYKILNTKYCKTKGFTLIELLVVLGILAAAVGASMIFLTSVLKGTNQANVTAEVKQNGQVVLDSLEKQIRGATDVECANSAGNSVDCSDASASLKYLKLVRSDEDPLHIGCFLDSLPKTENGWIGIVESALAYPSSTNYVSVTNKDAISGVDIQDCNFKVSSASSGTTSPSVVSISFIVNQGIDAPSRADFLANAKFETTISLRNY</sequence>
<dbReference type="InterPro" id="IPR012902">
    <property type="entry name" value="N_methyl_site"/>
</dbReference>
<keyword evidence="1" id="KW-1133">Transmembrane helix</keyword>
<keyword evidence="1" id="KW-0812">Transmembrane</keyword>
<dbReference type="NCBIfam" id="TIGR02532">
    <property type="entry name" value="IV_pilin_GFxxxE"/>
    <property type="match status" value="1"/>
</dbReference>
<evidence type="ECO:0000313" key="3">
    <source>
        <dbReference type="Proteomes" id="UP000178393"/>
    </source>
</evidence>